<dbReference type="InterPro" id="IPR000515">
    <property type="entry name" value="MetI-like"/>
</dbReference>
<feature type="domain" description="ABC transmembrane type-1" evidence="8">
    <location>
        <begin position="65"/>
        <end position="282"/>
    </location>
</feature>
<sequence>MRKHLTDLMLVGPAAILIVVFIFMPVAIVIVLAFTDYQFGASSANWIGIDNFSTLFGSKIGRKALSNTLIYAAIVIPCSVGFGLLVAIGLHNLSKTLPRISAILRTVYFLPVAATMVALAVSWQMLLHPSLGLINNWMSMFGLQPQRWLSDRDLVLYTLAVIGVWQSVGYNMVLFLAGLAAIPSTLYDAAEVDGAQSGWAKFWIVTWPMLGPTTMFVMIVTAATAFRIFETVAAMTGGGPAYASDTIVYALYREGFVYFKAGYASAITVVFFLALLLLTAIQMLIVERKVHYR</sequence>
<accession>A0A1Y5RVE2</accession>
<dbReference type="PANTHER" id="PTHR30193">
    <property type="entry name" value="ABC TRANSPORTER PERMEASE PROTEIN"/>
    <property type="match status" value="1"/>
</dbReference>
<dbReference type="STRING" id="658057.SAMN04488032_10280"/>
<evidence type="ECO:0000313" key="10">
    <source>
        <dbReference type="Proteomes" id="UP000193307"/>
    </source>
</evidence>
<reference evidence="9 10" key="1">
    <citation type="submission" date="2017-03" db="EMBL/GenBank/DDBJ databases">
        <authorList>
            <person name="Afonso C.L."/>
            <person name="Miller P.J."/>
            <person name="Scott M.A."/>
            <person name="Spackman E."/>
            <person name="Goraichik I."/>
            <person name="Dimitrov K.M."/>
            <person name="Suarez D.L."/>
            <person name="Swayne D.E."/>
        </authorList>
    </citation>
    <scope>NUCLEOTIDE SEQUENCE [LARGE SCALE GENOMIC DNA]</scope>
    <source>
        <strain evidence="9 10">CECT 7971</strain>
    </source>
</reference>
<evidence type="ECO:0000256" key="4">
    <source>
        <dbReference type="ARBA" id="ARBA00022692"/>
    </source>
</evidence>
<dbReference type="CDD" id="cd06261">
    <property type="entry name" value="TM_PBP2"/>
    <property type="match status" value="1"/>
</dbReference>
<gene>
    <name evidence="9" type="primary">ugpA_1</name>
    <name evidence="9" type="ORF">PAM7971_01008</name>
</gene>
<keyword evidence="5 7" id="KW-1133">Transmembrane helix</keyword>
<dbReference type="Gene3D" id="1.10.3720.10">
    <property type="entry name" value="MetI-like"/>
    <property type="match status" value="1"/>
</dbReference>
<keyword evidence="4 7" id="KW-0812">Transmembrane</keyword>
<evidence type="ECO:0000256" key="2">
    <source>
        <dbReference type="ARBA" id="ARBA00022448"/>
    </source>
</evidence>
<dbReference type="SUPFAM" id="SSF161098">
    <property type="entry name" value="MetI-like"/>
    <property type="match status" value="1"/>
</dbReference>
<dbReference type="InterPro" id="IPR051393">
    <property type="entry name" value="ABC_transporter_permease"/>
</dbReference>
<organism evidence="9 10">
    <name type="scientific">Pacificibacter marinus</name>
    <dbReference type="NCBI Taxonomy" id="658057"/>
    <lineage>
        <taxon>Bacteria</taxon>
        <taxon>Pseudomonadati</taxon>
        <taxon>Pseudomonadota</taxon>
        <taxon>Alphaproteobacteria</taxon>
        <taxon>Rhodobacterales</taxon>
        <taxon>Roseobacteraceae</taxon>
        <taxon>Pacificibacter</taxon>
    </lineage>
</organism>
<evidence type="ECO:0000256" key="5">
    <source>
        <dbReference type="ARBA" id="ARBA00022989"/>
    </source>
</evidence>
<name>A0A1Y5RVE2_9RHOB</name>
<feature type="transmembrane region" description="Helical" evidence="7">
    <location>
        <begin position="69"/>
        <end position="90"/>
    </location>
</feature>
<proteinExistence type="predicted"/>
<feature type="transmembrane region" description="Helical" evidence="7">
    <location>
        <begin position="155"/>
        <end position="182"/>
    </location>
</feature>
<dbReference type="GO" id="GO:0005886">
    <property type="term" value="C:plasma membrane"/>
    <property type="evidence" value="ECO:0007669"/>
    <property type="project" value="UniProtKB-SubCell"/>
</dbReference>
<feature type="transmembrane region" description="Helical" evidence="7">
    <location>
        <begin position="202"/>
        <end position="225"/>
    </location>
</feature>
<feature type="transmembrane region" description="Helical" evidence="7">
    <location>
        <begin position="102"/>
        <end position="120"/>
    </location>
</feature>
<keyword evidence="6 7" id="KW-0472">Membrane</keyword>
<dbReference type="Proteomes" id="UP000193307">
    <property type="component" value="Unassembled WGS sequence"/>
</dbReference>
<dbReference type="PROSITE" id="PS50928">
    <property type="entry name" value="ABC_TM1"/>
    <property type="match status" value="1"/>
</dbReference>
<feature type="transmembrane region" description="Helical" evidence="7">
    <location>
        <begin position="12"/>
        <end position="34"/>
    </location>
</feature>
<feature type="transmembrane region" description="Helical" evidence="7">
    <location>
        <begin position="264"/>
        <end position="286"/>
    </location>
</feature>
<comment type="subcellular location">
    <subcellularLocation>
        <location evidence="1">Cell membrane</location>
        <topology evidence="1">Multi-pass membrane protein</topology>
    </subcellularLocation>
</comment>
<evidence type="ECO:0000259" key="8">
    <source>
        <dbReference type="PROSITE" id="PS50928"/>
    </source>
</evidence>
<dbReference type="GO" id="GO:0055085">
    <property type="term" value="P:transmembrane transport"/>
    <property type="evidence" value="ECO:0007669"/>
    <property type="project" value="InterPro"/>
</dbReference>
<dbReference type="EMBL" id="FWFW01000002">
    <property type="protein sequence ID" value="SLN26426.1"/>
    <property type="molecule type" value="Genomic_DNA"/>
</dbReference>
<dbReference type="AlphaFoldDB" id="A0A1Y5RVE2"/>
<dbReference type="RefSeq" id="WP_085847886.1">
    <property type="nucleotide sequence ID" value="NZ_FNZV01000002.1"/>
</dbReference>
<protein>
    <submittedName>
        <fullName evidence="9">sn-glycerol-3-phosphate transport system permease protein UgpA</fullName>
    </submittedName>
</protein>
<evidence type="ECO:0000256" key="3">
    <source>
        <dbReference type="ARBA" id="ARBA00022475"/>
    </source>
</evidence>
<dbReference type="PANTHER" id="PTHR30193:SF37">
    <property type="entry name" value="INNER MEMBRANE ABC TRANSPORTER PERMEASE PROTEIN YCJO"/>
    <property type="match status" value="1"/>
</dbReference>
<keyword evidence="2" id="KW-0813">Transport</keyword>
<keyword evidence="10" id="KW-1185">Reference proteome</keyword>
<dbReference type="InterPro" id="IPR035906">
    <property type="entry name" value="MetI-like_sf"/>
</dbReference>
<evidence type="ECO:0000256" key="7">
    <source>
        <dbReference type="SAM" id="Phobius"/>
    </source>
</evidence>
<evidence type="ECO:0000256" key="6">
    <source>
        <dbReference type="ARBA" id="ARBA00023136"/>
    </source>
</evidence>
<dbReference type="OrthoDB" id="9773727at2"/>
<evidence type="ECO:0000313" key="9">
    <source>
        <dbReference type="EMBL" id="SLN26426.1"/>
    </source>
</evidence>
<evidence type="ECO:0000256" key="1">
    <source>
        <dbReference type="ARBA" id="ARBA00004651"/>
    </source>
</evidence>
<keyword evidence="3" id="KW-1003">Cell membrane</keyword>